<dbReference type="SUPFAM" id="SSF52540">
    <property type="entry name" value="P-loop containing nucleoside triphosphate hydrolases"/>
    <property type="match status" value="1"/>
</dbReference>
<dbReference type="OrthoDB" id="6951663at2"/>
<evidence type="ECO:0000256" key="1">
    <source>
        <dbReference type="SAM" id="Phobius"/>
    </source>
</evidence>
<keyword evidence="1" id="KW-0472">Membrane</keyword>
<dbReference type="InterPro" id="IPR027417">
    <property type="entry name" value="P-loop_NTPase"/>
</dbReference>
<proteinExistence type="predicted"/>
<dbReference type="Pfam" id="PF00114">
    <property type="entry name" value="Pilin"/>
    <property type="match status" value="1"/>
</dbReference>
<reference evidence="3 4" key="1">
    <citation type="submission" date="2019-03" db="EMBL/GenBank/DDBJ databases">
        <title>Genomic Encyclopedia of Type Strains, Phase IV (KMG-IV): sequencing the most valuable type-strain genomes for metagenomic binning, comparative biology and taxonomic classification.</title>
        <authorList>
            <person name="Goeker M."/>
        </authorList>
    </citation>
    <scope>NUCLEOTIDE SEQUENCE [LARGE SCALE GENOMIC DNA]</scope>
    <source>
        <strain evidence="3 4">DSM 21667</strain>
    </source>
</reference>
<feature type="transmembrane region" description="Helical" evidence="1">
    <location>
        <begin position="159"/>
        <end position="180"/>
    </location>
</feature>
<keyword evidence="1" id="KW-0812">Transmembrane</keyword>
<evidence type="ECO:0000259" key="2">
    <source>
        <dbReference type="Pfam" id="PF20703"/>
    </source>
</evidence>
<sequence>MKPLYKTWLRRVALVLATLFFGTLFMAPQWNPLLRGTLVTTPQTTAQLFNGWNEIHTAKMLLNVHVSDTGEWPQDLAVAGIRTEGQVFALSSAAPYELVATVQAQAPLSSSLRGQRVVLRLDADRLQWDCVPGDPPIPSRYLPMNCRIDGDTSTDMTRWLGVVLAMAVLILLACGALLVWRHPLIAPLQRDPARLRRTPLSQLPRIDSVLGWLRRRDDTLAAARVEPGDWHDALAFAALPAASRADMLALRVAARSMPSDGWTLPGTVYEWTFSAEMPVSLERCLLWVPAAQLDPAAMLRHLRQAQTGLDVLLVLSPASPGEGALRSFCANRDNLFVCLDQELQTAWLLEHEALPVLLRALARQLRITRISPYQTRGGVARASSFFGRESLLARVVQREPANYLLIGGRQLGKTSLMKAIERRLRDHPQLACLYLVLRDHRLLPRLAALAGLPLDSGLECSIAELVRQQGGKRLLLLIDEADPFFRADAEQGYAQLSSLRALSEEGHCHFLLAGFWDLYAAAALDYQSPLRNFGETVSVGGLEESACRELATVPLQVLNLRFETPQLVERIVSQSGRRANLVAILCQECLEALPAGATTISAQEVEQALQSTAVLDALAGWGRLSADVQASRLDRIVVYRVAANGSTSLADVVQLLRTQANVEVEAIRACFARLQLAYVLRKQDSRLVFAVPLFLRQFETAEIALLLAEELRALG</sequence>
<dbReference type="GO" id="GO:0007155">
    <property type="term" value="P:cell adhesion"/>
    <property type="evidence" value="ECO:0007669"/>
    <property type="project" value="InterPro"/>
</dbReference>
<protein>
    <recommendedName>
        <fullName evidence="2">Novel STAND NTPase 1 domain-containing protein</fullName>
    </recommendedName>
</protein>
<dbReference type="Proteomes" id="UP000295293">
    <property type="component" value="Unassembled WGS sequence"/>
</dbReference>
<dbReference type="EMBL" id="SNZH01000006">
    <property type="protein sequence ID" value="TDR44014.1"/>
    <property type="molecule type" value="Genomic_DNA"/>
</dbReference>
<comment type="caution">
    <text evidence="3">The sequence shown here is derived from an EMBL/GenBank/DDBJ whole genome shotgun (WGS) entry which is preliminary data.</text>
</comment>
<dbReference type="GO" id="GO:0009289">
    <property type="term" value="C:pilus"/>
    <property type="evidence" value="ECO:0007669"/>
    <property type="project" value="InterPro"/>
</dbReference>
<name>A0A4R6YYB7_9GAMM</name>
<keyword evidence="4" id="KW-1185">Reference proteome</keyword>
<dbReference type="RefSeq" id="WP_133818757.1">
    <property type="nucleotide sequence ID" value="NZ_SNZH01000006.1"/>
</dbReference>
<feature type="domain" description="Novel STAND NTPase 1" evidence="2">
    <location>
        <begin position="381"/>
        <end position="585"/>
    </location>
</feature>
<dbReference type="InterPro" id="IPR001082">
    <property type="entry name" value="Pilin"/>
</dbReference>
<dbReference type="Pfam" id="PF20703">
    <property type="entry name" value="nSTAND1"/>
    <property type="match status" value="1"/>
</dbReference>
<organism evidence="3 4">
    <name type="scientific">Tahibacter aquaticus</name>
    <dbReference type="NCBI Taxonomy" id="520092"/>
    <lineage>
        <taxon>Bacteria</taxon>
        <taxon>Pseudomonadati</taxon>
        <taxon>Pseudomonadota</taxon>
        <taxon>Gammaproteobacteria</taxon>
        <taxon>Lysobacterales</taxon>
        <taxon>Rhodanobacteraceae</taxon>
        <taxon>Tahibacter</taxon>
    </lineage>
</organism>
<evidence type="ECO:0000313" key="3">
    <source>
        <dbReference type="EMBL" id="TDR44014.1"/>
    </source>
</evidence>
<dbReference type="Gene3D" id="3.40.50.300">
    <property type="entry name" value="P-loop containing nucleotide triphosphate hydrolases"/>
    <property type="match status" value="1"/>
</dbReference>
<dbReference type="InterPro" id="IPR049052">
    <property type="entry name" value="nSTAND1"/>
</dbReference>
<feature type="transmembrane region" description="Helical" evidence="1">
    <location>
        <begin position="12"/>
        <end position="30"/>
    </location>
</feature>
<evidence type="ECO:0000313" key="4">
    <source>
        <dbReference type="Proteomes" id="UP000295293"/>
    </source>
</evidence>
<dbReference type="AlphaFoldDB" id="A0A4R6YYB7"/>
<gene>
    <name evidence="3" type="ORF">DFR29_106160</name>
</gene>
<keyword evidence="1" id="KW-1133">Transmembrane helix</keyword>
<dbReference type="Gene3D" id="3.30.700.10">
    <property type="entry name" value="Glycoprotein, Type 4 Pilin"/>
    <property type="match status" value="1"/>
</dbReference>
<accession>A0A4R6YYB7</accession>